<accession>A0A2A6CSP8</accession>
<name>A0A2A6CSP8_PRIPA</name>
<evidence type="ECO:0000313" key="2">
    <source>
        <dbReference type="Proteomes" id="UP000005239"/>
    </source>
</evidence>
<dbReference type="AlphaFoldDB" id="A0A2A6CSP8"/>
<accession>A0A8R1YD68</accession>
<dbReference type="Proteomes" id="UP000005239">
    <property type="component" value="Unassembled WGS sequence"/>
</dbReference>
<reference evidence="1" key="2">
    <citation type="submission" date="2022-06" db="UniProtKB">
        <authorList>
            <consortium name="EnsemblMetazoa"/>
        </authorList>
    </citation>
    <scope>IDENTIFICATION</scope>
    <source>
        <strain evidence="1">PS312</strain>
    </source>
</reference>
<reference evidence="2" key="1">
    <citation type="journal article" date="2008" name="Nat. Genet.">
        <title>The Pristionchus pacificus genome provides a unique perspective on nematode lifestyle and parasitism.</title>
        <authorList>
            <person name="Dieterich C."/>
            <person name="Clifton S.W."/>
            <person name="Schuster L.N."/>
            <person name="Chinwalla A."/>
            <person name="Delehaunty K."/>
            <person name="Dinkelacker I."/>
            <person name="Fulton L."/>
            <person name="Fulton R."/>
            <person name="Godfrey J."/>
            <person name="Minx P."/>
            <person name="Mitreva M."/>
            <person name="Roeseler W."/>
            <person name="Tian H."/>
            <person name="Witte H."/>
            <person name="Yang S.P."/>
            <person name="Wilson R.K."/>
            <person name="Sommer R.J."/>
        </authorList>
    </citation>
    <scope>NUCLEOTIDE SEQUENCE [LARGE SCALE GENOMIC DNA]</scope>
    <source>
        <strain evidence="2">PS312</strain>
    </source>
</reference>
<protein>
    <submittedName>
        <fullName evidence="1">Uncharacterized protein</fullName>
    </submittedName>
</protein>
<gene>
    <name evidence="1" type="primary">WBGene00101999</name>
</gene>
<sequence length="394" mass="47938">MSEFFPSSPVILPFDSSPPIFCGSSPSLYYRGRQCQFDCCFHDGPLVNPPSLFCMLLHFFLILHFLCFPCRQIPTWRQIAQRLSISRSQMSASHNGRCHRESVPLLPSDFRTMGGLYERWEDANGVFLEVESRPRHRNRFNIWTDPWCDLIFLRGIFKNLIVPSYAELPYNPSDDEDDENRIDRKMEREMREWRAERRAERIWMMKTYPELKWWRQKKKGRTARWRSEHARRRRQQEKDDQWRNYDNKVRHSPFPYTWRVMFWLISFLDNNWDYKLFIVDKTLEVFWPAENIPKRTLGYELLDWMKPDPVRRSASLWGLDRERTSKVVVSREDGLGMRRCKSESDIYEERNQWNVMIMQEEKTIDRDREMYLQLFECERQDDLDHKGDDDNYSF</sequence>
<keyword evidence="2" id="KW-1185">Reference proteome</keyword>
<dbReference type="EnsemblMetazoa" id="PPA12445.1">
    <property type="protein sequence ID" value="PPA12445.1"/>
    <property type="gene ID" value="WBGene00101999"/>
</dbReference>
<proteinExistence type="predicted"/>
<evidence type="ECO:0000313" key="1">
    <source>
        <dbReference type="EnsemblMetazoa" id="PPA12445.1"/>
    </source>
</evidence>
<organism evidence="1 2">
    <name type="scientific">Pristionchus pacificus</name>
    <name type="common">Parasitic nematode worm</name>
    <dbReference type="NCBI Taxonomy" id="54126"/>
    <lineage>
        <taxon>Eukaryota</taxon>
        <taxon>Metazoa</taxon>
        <taxon>Ecdysozoa</taxon>
        <taxon>Nematoda</taxon>
        <taxon>Chromadorea</taxon>
        <taxon>Rhabditida</taxon>
        <taxon>Rhabditina</taxon>
        <taxon>Diplogasteromorpha</taxon>
        <taxon>Diplogasteroidea</taxon>
        <taxon>Neodiplogasteridae</taxon>
        <taxon>Pristionchus</taxon>
    </lineage>
</organism>